<evidence type="ECO:0000256" key="3">
    <source>
        <dbReference type="ARBA" id="ARBA00022989"/>
    </source>
</evidence>
<feature type="compositionally biased region" description="Polar residues" evidence="5">
    <location>
        <begin position="191"/>
        <end position="203"/>
    </location>
</feature>
<sequence length="320" mass="33500">MSQQASSTTVAPRPPETNAGITTSWLPMSTAWESGYPSDWYMWNPTQTNLVAWDPDLGPLCQPPQVVSWWKSTSEVGKRLSIGPVVCPEAYSTAASSVNQLGNTFVACCPRFVSPVGARVVGECVSTLDEGQVVTLVTPIEQGWIGTTLTVLSPSLAFAVHVNGWLFPPSTSTRTIATTIFQTAFQMTSQVTPQTPSTNHTDLSPSPPVTTPTSSVPSQPPSGLSKAAKVGIGVGLPLGAVAIGALVLVLILYRRMRAATGKPLAAPLGDDVQGGGIQPNLDDCPVEKFELPGGEGAGGVERAELAVSERVAELPGHDED</sequence>
<dbReference type="GeneID" id="85313065"/>
<dbReference type="PANTHER" id="PTHR15549">
    <property type="entry name" value="PAIRED IMMUNOGLOBULIN-LIKE TYPE 2 RECEPTOR"/>
    <property type="match status" value="1"/>
</dbReference>
<keyword evidence="3 6" id="KW-1133">Transmembrane helix</keyword>
<dbReference type="InterPro" id="IPR051694">
    <property type="entry name" value="Immunoregulatory_rcpt-like"/>
</dbReference>
<accession>A0AAJ0FME8</accession>
<proteinExistence type="predicted"/>
<keyword evidence="8" id="KW-1185">Reference proteome</keyword>
<evidence type="ECO:0000256" key="2">
    <source>
        <dbReference type="ARBA" id="ARBA00022692"/>
    </source>
</evidence>
<feature type="compositionally biased region" description="Polar residues" evidence="5">
    <location>
        <begin position="1"/>
        <end position="10"/>
    </location>
</feature>
<dbReference type="RefSeq" id="XP_060284451.1">
    <property type="nucleotide sequence ID" value="XM_060429878.1"/>
</dbReference>
<evidence type="ECO:0000256" key="4">
    <source>
        <dbReference type="ARBA" id="ARBA00023136"/>
    </source>
</evidence>
<evidence type="ECO:0000313" key="8">
    <source>
        <dbReference type="Proteomes" id="UP001244011"/>
    </source>
</evidence>
<keyword evidence="4 6" id="KW-0472">Membrane</keyword>
<gene>
    <name evidence="7" type="ORF">QBC33DRAFT_558400</name>
</gene>
<name>A0AAJ0FME8_9PEZI</name>
<dbReference type="GO" id="GO:0071944">
    <property type="term" value="C:cell periphery"/>
    <property type="evidence" value="ECO:0007669"/>
    <property type="project" value="UniProtKB-ARBA"/>
</dbReference>
<dbReference type="Proteomes" id="UP001244011">
    <property type="component" value="Unassembled WGS sequence"/>
</dbReference>
<dbReference type="EMBL" id="MU839006">
    <property type="protein sequence ID" value="KAK1768238.1"/>
    <property type="molecule type" value="Genomic_DNA"/>
</dbReference>
<organism evidence="7 8">
    <name type="scientific">Phialemonium atrogriseum</name>
    <dbReference type="NCBI Taxonomy" id="1093897"/>
    <lineage>
        <taxon>Eukaryota</taxon>
        <taxon>Fungi</taxon>
        <taxon>Dikarya</taxon>
        <taxon>Ascomycota</taxon>
        <taxon>Pezizomycotina</taxon>
        <taxon>Sordariomycetes</taxon>
        <taxon>Sordariomycetidae</taxon>
        <taxon>Cephalothecales</taxon>
        <taxon>Cephalothecaceae</taxon>
        <taxon>Phialemonium</taxon>
    </lineage>
</organism>
<comment type="caution">
    <text evidence="7">The sequence shown here is derived from an EMBL/GenBank/DDBJ whole genome shotgun (WGS) entry which is preliminary data.</text>
</comment>
<dbReference type="GO" id="GO:0016020">
    <property type="term" value="C:membrane"/>
    <property type="evidence" value="ECO:0007669"/>
    <property type="project" value="UniProtKB-SubCell"/>
</dbReference>
<comment type="subcellular location">
    <subcellularLocation>
        <location evidence="1">Membrane</location>
        <topology evidence="1">Single-pass membrane protein</topology>
    </subcellularLocation>
</comment>
<feature type="transmembrane region" description="Helical" evidence="6">
    <location>
        <begin position="230"/>
        <end position="253"/>
    </location>
</feature>
<dbReference type="AlphaFoldDB" id="A0AAJ0FME8"/>
<feature type="region of interest" description="Disordered" evidence="5">
    <location>
        <begin position="191"/>
        <end position="224"/>
    </location>
</feature>
<evidence type="ECO:0000256" key="5">
    <source>
        <dbReference type="SAM" id="MobiDB-lite"/>
    </source>
</evidence>
<feature type="region of interest" description="Disordered" evidence="5">
    <location>
        <begin position="1"/>
        <end position="22"/>
    </location>
</feature>
<evidence type="ECO:0000256" key="6">
    <source>
        <dbReference type="SAM" id="Phobius"/>
    </source>
</evidence>
<protein>
    <recommendedName>
        <fullName evidence="9">Mid2 domain-containing protein</fullName>
    </recommendedName>
</protein>
<evidence type="ECO:0000256" key="1">
    <source>
        <dbReference type="ARBA" id="ARBA00004167"/>
    </source>
</evidence>
<evidence type="ECO:0000313" key="7">
    <source>
        <dbReference type="EMBL" id="KAK1768238.1"/>
    </source>
</evidence>
<reference evidence="7" key="1">
    <citation type="submission" date="2023-06" db="EMBL/GenBank/DDBJ databases">
        <title>Genome-scale phylogeny and comparative genomics of the fungal order Sordariales.</title>
        <authorList>
            <consortium name="Lawrence Berkeley National Laboratory"/>
            <person name="Hensen N."/>
            <person name="Bonometti L."/>
            <person name="Westerberg I."/>
            <person name="Brannstrom I.O."/>
            <person name="Guillou S."/>
            <person name="Cros-Aarteil S."/>
            <person name="Calhoun S."/>
            <person name="Haridas S."/>
            <person name="Kuo A."/>
            <person name="Mondo S."/>
            <person name="Pangilinan J."/>
            <person name="Riley R."/>
            <person name="Labutti K."/>
            <person name="Andreopoulos B."/>
            <person name="Lipzen A."/>
            <person name="Chen C."/>
            <person name="Yanf M."/>
            <person name="Daum C."/>
            <person name="Ng V."/>
            <person name="Clum A."/>
            <person name="Steindorff A."/>
            <person name="Ohm R."/>
            <person name="Martin F."/>
            <person name="Silar P."/>
            <person name="Natvig D."/>
            <person name="Lalanne C."/>
            <person name="Gautier V."/>
            <person name="Ament-Velasquez S.L."/>
            <person name="Kruys A."/>
            <person name="Hutchinson M.I."/>
            <person name="Powell A.J."/>
            <person name="Barry K."/>
            <person name="Miller A.N."/>
            <person name="Grigoriev I.V."/>
            <person name="Debuchy R."/>
            <person name="Gladieux P."/>
            <person name="Thoren M.H."/>
            <person name="Johannesson H."/>
        </authorList>
    </citation>
    <scope>NUCLEOTIDE SEQUENCE</scope>
    <source>
        <strain evidence="7">8032-3</strain>
    </source>
</reference>
<keyword evidence="2 6" id="KW-0812">Transmembrane</keyword>
<dbReference type="PANTHER" id="PTHR15549:SF6">
    <property type="entry name" value="MID2 DOMAIN-CONTAINING PROTEIN"/>
    <property type="match status" value="1"/>
</dbReference>
<evidence type="ECO:0008006" key="9">
    <source>
        <dbReference type="Google" id="ProtNLM"/>
    </source>
</evidence>